<dbReference type="InterPro" id="IPR039422">
    <property type="entry name" value="MarR/SlyA-like"/>
</dbReference>
<reference evidence="7 8" key="1">
    <citation type="submission" date="2018-03" db="EMBL/GenBank/DDBJ databases">
        <title>Genomic Encyclopedia of Archaeal and Bacterial Type Strains, Phase II (KMG-II): from individual species to whole genera.</title>
        <authorList>
            <person name="Goeker M."/>
        </authorList>
    </citation>
    <scope>NUCLEOTIDE SEQUENCE [LARGE SCALE GENOMIC DNA]</scope>
    <source>
        <strain evidence="7 8">DSM 28229</strain>
    </source>
</reference>
<keyword evidence="4 7" id="KW-0238">DNA-binding</keyword>
<evidence type="ECO:0000256" key="2">
    <source>
        <dbReference type="ARBA" id="ARBA00022490"/>
    </source>
</evidence>
<keyword evidence="8" id="KW-1185">Reference proteome</keyword>
<evidence type="ECO:0000313" key="8">
    <source>
        <dbReference type="Proteomes" id="UP000245535"/>
    </source>
</evidence>
<dbReference type="SMART" id="SM00347">
    <property type="entry name" value="HTH_MARR"/>
    <property type="match status" value="1"/>
</dbReference>
<dbReference type="InterPro" id="IPR036390">
    <property type="entry name" value="WH_DNA-bd_sf"/>
</dbReference>
<dbReference type="GO" id="GO:0006950">
    <property type="term" value="P:response to stress"/>
    <property type="evidence" value="ECO:0007669"/>
    <property type="project" value="TreeGrafter"/>
</dbReference>
<dbReference type="AlphaFoldDB" id="A0A315YXV5"/>
<dbReference type="PROSITE" id="PS50995">
    <property type="entry name" value="HTH_MARR_2"/>
    <property type="match status" value="1"/>
</dbReference>
<protein>
    <submittedName>
        <fullName evidence="7">DNA-binding MarR family transcriptional regulator</fullName>
    </submittedName>
</protein>
<evidence type="ECO:0000256" key="3">
    <source>
        <dbReference type="ARBA" id="ARBA00023015"/>
    </source>
</evidence>
<dbReference type="Proteomes" id="UP000245535">
    <property type="component" value="Unassembled WGS sequence"/>
</dbReference>
<evidence type="ECO:0000256" key="1">
    <source>
        <dbReference type="ARBA" id="ARBA00004496"/>
    </source>
</evidence>
<proteinExistence type="predicted"/>
<gene>
    <name evidence="7" type="ORF">BC781_11142</name>
</gene>
<evidence type="ECO:0000256" key="5">
    <source>
        <dbReference type="ARBA" id="ARBA00023163"/>
    </source>
</evidence>
<dbReference type="InterPro" id="IPR000835">
    <property type="entry name" value="HTH_MarR-typ"/>
</dbReference>
<name>A0A315YXV5_SEDFL</name>
<dbReference type="FunFam" id="1.10.10.10:FF:000163">
    <property type="entry name" value="MarR family transcriptional regulator"/>
    <property type="match status" value="1"/>
</dbReference>
<dbReference type="InterPro" id="IPR055166">
    <property type="entry name" value="Transc_reg_Sar_Rot_HTH"/>
</dbReference>
<dbReference type="GO" id="GO:0003677">
    <property type="term" value="F:DNA binding"/>
    <property type="evidence" value="ECO:0007669"/>
    <property type="project" value="UniProtKB-KW"/>
</dbReference>
<keyword evidence="2" id="KW-0963">Cytoplasm</keyword>
<dbReference type="SUPFAM" id="SSF46785">
    <property type="entry name" value="Winged helix' DNA-binding domain"/>
    <property type="match status" value="1"/>
</dbReference>
<dbReference type="GO" id="GO:0005737">
    <property type="term" value="C:cytoplasm"/>
    <property type="evidence" value="ECO:0007669"/>
    <property type="project" value="UniProtKB-SubCell"/>
</dbReference>
<evidence type="ECO:0000256" key="4">
    <source>
        <dbReference type="ARBA" id="ARBA00023125"/>
    </source>
</evidence>
<feature type="domain" description="HTH marR-type" evidence="6">
    <location>
        <begin position="14"/>
        <end position="147"/>
    </location>
</feature>
<keyword evidence="3" id="KW-0805">Transcription regulation</keyword>
<dbReference type="RefSeq" id="WP_109622933.1">
    <property type="nucleotide sequence ID" value="NZ_QGDO01000011.1"/>
</dbReference>
<keyword evidence="5" id="KW-0804">Transcription</keyword>
<sequence>MKEGEDKNDLMKLDNQLCFPLYAASRLMTRLYQPLLETLGLTYPQYLVMLILWEEDGVAVKEIGAKLLLNSNTLTPLLKRLQEMGLVERKRQKEDERVVCIFLTEAGKKMREQASCIPQELVQATKMDLEEALRLKADLENLIDKIK</sequence>
<dbReference type="Gene3D" id="1.10.10.10">
    <property type="entry name" value="Winged helix-like DNA-binding domain superfamily/Winged helix DNA-binding domain"/>
    <property type="match status" value="1"/>
</dbReference>
<organism evidence="7 8">
    <name type="scientific">Sediminitomix flava</name>
    <dbReference type="NCBI Taxonomy" id="379075"/>
    <lineage>
        <taxon>Bacteria</taxon>
        <taxon>Pseudomonadati</taxon>
        <taxon>Bacteroidota</taxon>
        <taxon>Cytophagia</taxon>
        <taxon>Cytophagales</taxon>
        <taxon>Flammeovirgaceae</taxon>
        <taxon>Sediminitomix</taxon>
    </lineage>
</organism>
<comment type="caution">
    <text evidence="7">The sequence shown here is derived from an EMBL/GenBank/DDBJ whole genome shotgun (WGS) entry which is preliminary data.</text>
</comment>
<dbReference type="InterPro" id="IPR036388">
    <property type="entry name" value="WH-like_DNA-bd_sf"/>
</dbReference>
<dbReference type="EMBL" id="QGDO01000011">
    <property type="protein sequence ID" value="PWJ34132.1"/>
    <property type="molecule type" value="Genomic_DNA"/>
</dbReference>
<dbReference type="PRINTS" id="PR00598">
    <property type="entry name" value="HTHMARR"/>
</dbReference>
<evidence type="ECO:0000313" key="7">
    <source>
        <dbReference type="EMBL" id="PWJ34132.1"/>
    </source>
</evidence>
<accession>A0A315YXV5</accession>
<dbReference type="PANTHER" id="PTHR33164:SF5">
    <property type="entry name" value="ORGANIC HYDROPEROXIDE RESISTANCE TRANSCRIPTIONAL REGULATOR"/>
    <property type="match status" value="1"/>
</dbReference>
<dbReference type="Pfam" id="PF22381">
    <property type="entry name" value="Staph_reg_Sar_Rot"/>
    <property type="match status" value="1"/>
</dbReference>
<comment type="subcellular location">
    <subcellularLocation>
        <location evidence="1">Cytoplasm</location>
    </subcellularLocation>
</comment>
<dbReference type="GO" id="GO:0003700">
    <property type="term" value="F:DNA-binding transcription factor activity"/>
    <property type="evidence" value="ECO:0007669"/>
    <property type="project" value="InterPro"/>
</dbReference>
<evidence type="ECO:0000259" key="6">
    <source>
        <dbReference type="PROSITE" id="PS50995"/>
    </source>
</evidence>
<dbReference type="OrthoDB" id="9806864at2"/>
<dbReference type="PANTHER" id="PTHR33164">
    <property type="entry name" value="TRANSCRIPTIONAL REGULATOR, MARR FAMILY"/>
    <property type="match status" value="1"/>
</dbReference>